<evidence type="ECO:0000313" key="8">
    <source>
        <dbReference type="Proteomes" id="UP000305939"/>
    </source>
</evidence>
<evidence type="ECO:0000313" key="7">
    <source>
        <dbReference type="EMBL" id="THD66662.1"/>
    </source>
</evidence>
<dbReference type="AlphaFoldDB" id="A0A4S3LYK8"/>
<evidence type="ECO:0000256" key="2">
    <source>
        <dbReference type="ARBA" id="ARBA00023136"/>
    </source>
</evidence>
<keyword evidence="7" id="KW-0969">Cilium</keyword>
<dbReference type="PRINTS" id="PR01021">
    <property type="entry name" value="OMPADOMAIN"/>
</dbReference>
<dbReference type="InterPro" id="IPR006664">
    <property type="entry name" value="OMP_bac"/>
</dbReference>
<dbReference type="InterPro" id="IPR008969">
    <property type="entry name" value="CarboxyPept-like_regulatory"/>
</dbReference>
<dbReference type="InterPro" id="IPR011042">
    <property type="entry name" value="6-blade_b-propeller_TolB-like"/>
</dbReference>
<dbReference type="PROSITE" id="PS51123">
    <property type="entry name" value="OMPA_2"/>
    <property type="match status" value="1"/>
</dbReference>
<keyword evidence="7" id="KW-0282">Flagellum</keyword>
<dbReference type="Proteomes" id="UP000305939">
    <property type="component" value="Unassembled WGS sequence"/>
</dbReference>
<keyword evidence="2 4" id="KW-0472">Membrane</keyword>
<dbReference type="Gene3D" id="2.60.40.1120">
    <property type="entry name" value="Carboxypeptidase-like, regulatory domain"/>
    <property type="match status" value="1"/>
</dbReference>
<keyword evidence="3" id="KW-0998">Cell outer membrane</keyword>
<evidence type="ECO:0000256" key="3">
    <source>
        <dbReference type="ARBA" id="ARBA00023237"/>
    </source>
</evidence>
<evidence type="ECO:0000259" key="6">
    <source>
        <dbReference type="PROSITE" id="PS51123"/>
    </source>
</evidence>
<dbReference type="InterPro" id="IPR011990">
    <property type="entry name" value="TPR-like_helical_dom_sf"/>
</dbReference>
<keyword evidence="7" id="KW-0966">Cell projection</keyword>
<feature type="domain" description="OmpA-like" evidence="6">
    <location>
        <begin position="511"/>
        <end position="635"/>
    </location>
</feature>
<evidence type="ECO:0000256" key="1">
    <source>
        <dbReference type="ARBA" id="ARBA00004442"/>
    </source>
</evidence>
<feature type="signal peptide" evidence="5">
    <location>
        <begin position="1"/>
        <end position="22"/>
    </location>
</feature>
<dbReference type="InterPro" id="IPR036737">
    <property type="entry name" value="OmpA-like_sf"/>
</dbReference>
<dbReference type="InterPro" id="IPR011659">
    <property type="entry name" value="WD40"/>
</dbReference>
<dbReference type="CDD" id="cd07185">
    <property type="entry name" value="OmpA_C-like"/>
    <property type="match status" value="1"/>
</dbReference>
<organism evidence="7 8">
    <name type="scientific">Robertkochia marina</name>
    <dbReference type="NCBI Taxonomy" id="1227945"/>
    <lineage>
        <taxon>Bacteria</taxon>
        <taxon>Pseudomonadati</taxon>
        <taxon>Bacteroidota</taxon>
        <taxon>Flavobacteriia</taxon>
        <taxon>Flavobacteriales</taxon>
        <taxon>Flavobacteriaceae</taxon>
        <taxon>Robertkochia</taxon>
    </lineage>
</organism>
<reference evidence="7 8" key="1">
    <citation type="submission" date="2019-04" db="EMBL/GenBank/DDBJ databases">
        <title>Draft genome sequence of Robertkochia marina CC-AMO-30D.</title>
        <authorList>
            <person name="Hameed A."/>
            <person name="Lin S.-Y."/>
            <person name="Shahina M."/>
            <person name="Lai W.-A."/>
            <person name="Young C.-C."/>
        </authorList>
    </citation>
    <scope>NUCLEOTIDE SEQUENCE [LARGE SCALE GENOMIC DNA]</scope>
    <source>
        <strain evidence="7 8">CC-AMO-30D</strain>
    </source>
</reference>
<dbReference type="PANTHER" id="PTHR30329:SF21">
    <property type="entry name" value="LIPOPROTEIN YIAD-RELATED"/>
    <property type="match status" value="1"/>
</dbReference>
<keyword evidence="8" id="KW-1185">Reference proteome</keyword>
<dbReference type="SUPFAM" id="SSF82171">
    <property type="entry name" value="DPP6 N-terminal domain-like"/>
    <property type="match status" value="1"/>
</dbReference>
<dbReference type="Gene3D" id="3.30.1330.60">
    <property type="entry name" value="OmpA-like domain"/>
    <property type="match status" value="1"/>
</dbReference>
<dbReference type="Pfam" id="PF07676">
    <property type="entry name" value="PD40"/>
    <property type="match status" value="2"/>
</dbReference>
<dbReference type="InterPro" id="IPR050330">
    <property type="entry name" value="Bact_OuterMem_StrucFunc"/>
</dbReference>
<comment type="subcellular location">
    <subcellularLocation>
        <location evidence="1">Cell outer membrane</location>
    </subcellularLocation>
</comment>
<dbReference type="Gene3D" id="2.120.10.30">
    <property type="entry name" value="TolB, C-terminal domain"/>
    <property type="match status" value="1"/>
</dbReference>
<dbReference type="OrthoDB" id="9809364at2"/>
<sequence length="635" mass="72317">MKSNNALSCLILFLLIPGALLAQYGTQKKADALFNKFAFIEAAETYKELIENDYNRDYATRKLADCYFLLRDPEKAATYYARVVEQEGTPPEYYYNYALVLRALGRHDEAMTWAKTYKKMGGEGRLYRDLKRDETSENLFENGVKYEINPVSFNSSYSDFGAYEFKGELYFVSSRPHTNQSEKVYKWNEQPFLDIFKRDARGIATPLKEGINSKYHEGPLAITPDGKYMYFSRNNYKDNKIGKDDKGVNHLKIYRAEWVEDSWKRITDLSINGKDYSVSHPALSADGKTLYFASDMPGGIGKSDLYKAEIRADGSFGEIKNLGDKVNTSEDELFPFINGENKLFFSSDGHGGYGMLDIFATVTGEDGAIDQVVNLGEPVNSNMDDFSFYMSDNGFDGYFSSNRGADPFNDDIYYFEKIPPLMLRGLVKDSINHKPIANAKLSLKDKDGLEIAYLETDAHGRYEINIDREKSYRISAGHPKYQEAAEKLFDTYNLSKRATEVIVNFQLVPVRDISVLANLNTIHFDFDKYDIRPDAAKELDKIVNLLTNEYPDMVMKIEAHTDSRGSFSYNDKLSIDRANATAEYLISKGLEKERIIASRGFGEKKLTNGCADGVNCEEVQHEANRRTEFIVQRMK</sequence>
<keyword evidence="5" id="KW-0732">Signal</keyword>
<accession>A0A4S3LYK8</accession>
<dbReference type="PANTHER" id="PTHR30329">
    <property type="entry name" value="STATOR ELEMENT OF FLAGELLAR MOTOR COMPLEX"/>
    <property type="match status" value="1"/>
</dbReference>
<evidence type="ECO:0000256" key="5">
    <source>
        <dbReference type="SAM" id="SignalP"/>
    </source>
</evidence>
<dbReference type="EMBL" id="SSMC01000003">
    <property type="protein sequence ID" value="THD66662.1"/>
    <property type="molecule type" value="Genomic_DNA"/>
</dbReference>
<dbReference type="RefSeq" id="WP_136336925.1">
    <property type="nucleotide sequence ID" value="NZ_SSMC01000003.1"/>
</dbReference>
<dbReference type="InterPro" id="IPR006665">
    <property type="entry name" value="OmpA-like"/>
</dbReference>
<dbReference type="SUPFAM" id="SSF48452">
    <property type="entry name" value="TPR-like"/>
    <property type="match status" value="1"/>
</dbReference>
<dbReference type="Pfam" id="PF00691">
    <property type="entry name" value="OmpA"/>
    <property type="match status" value="1"/>
</dbReference>
<dbReference type="SUPFAM" id="SSF49464">
    <property type="entry name" value="Carboxypeptidase regulatory domain-like"/>
    <property type="match status" value="1"/>
</dbReference>
<dbReference type="GO" id="GO:0009279">
    <property type="term" value="C:cell outer membrane"/>
    <property type="evidence" value="ECO:0007669"/>
    <property type="project" value="UniProtKB-SubCell"/>
</dbReference>
<evidence type="ECO:0000256" key="4">
    <source>
        <dbReference type="PROSITE-ProRule" id="PRU00473"/>
    </source>
</evidence>
<dbReference type="Pfam" id="PF13432">
    <property type="entry name" value="TPR_16"/>
    <property type="match status" value="1"/>
</dbReference>
<gene>
    <name evidence="7" type="ORF">E7Z59_12820</name>
</gene>
<protein>
    <submittedName>
        <fullName evidence="7">Flagellar motor protein MotB</fullName>
    </submittedName>
</protein>
<dbReference type="SUPFAM" id="SSF103088">
    <property type="entry name" value="OmpA-like"/>
    <property type="match status" value="1"/>
</dbReference>
<comment type="caution">
    <text evidence="7">The sequence shown here is derived from an EMBL/GenBank/DDBJ whole genome shotgun (WGS) entry which is preliminary data.</text>
</comment>
<dbReference type="Gene3D" id="1.25.40.10">
    <property type="entry name" value="Tetratricopeptide repeat domain"/>
    <property type="match status" value="1"/>
</dbReference>
<name>A0A4S3LYK8_9FLAO</name>
<proteinExistence type="predicted"/>
<feature type="chain" id="PRO_5020625084" evidence="5">
    <location>
        <begin position="23"/>
        <end position="635"/>
    </location>
</feature>